<dbReference type="InterPro" id="IPR000551">
    <property type="entry name" value="MerR-type_HTH_dom"/>
</dbReference>
<dbReference type="RefSeq" id="WP_215919512.1">
    <property type="nucleotide sequence ID" value="NZ_JAHKNI010000007.1"/>
</dbReference>
<proteinExistence type="inferred from homology"/>
<feature type="domain" description="HTH merR-type" evidence="9">
    <location>
        <begin position="6"/>
        <end position="76"/>
    </location>
</feature>
<reference evidence="10 11" key="1">
    <citation type="submission" date="2021-06" db="EMBL/GenBank/DDBJ databases">
        <title>Actinomycetes sequencing.</title>
        <authorList>
            <person name="Shan Q."/>
        </authorList>
    </citation>
    <scope>NUCLEOTIDE SEQUENCE [LARGE SCALE GENOMIC DNA]</scope>
    <source>
        <strain evidence="10 11">NEAU-G5</strain>
    </source>
</reference>
<dbReference type="SUPFAM" id="SSF46955">
    <property type="entry name" value="Putative DNA-binding domain"/>
    <property type="match status" value="1"/>
</dbReference>
<keyword evidence="4" id="KW-0808">Transferase</keyword>
<evidence type="ECO:0000256" key="6">
    <source>
        <dbReference type="ARBA" id="ARBA00022705"/>
    </source>
</evidence>
<evidence type="ECO:0000256" key="3">
    <source>
        <dbReference type="ARBA" id="ARBA00022490"/>
    </source>
</evidence>
<keyword evidence="5" id="KW-0548">Nucleotidyltransferase</keyword>
<evidence type="ECO:0000313" key="10">
    <source>
        <dbReference type="EMBL" id="MBU3064388.1"/>
    </source>
</evidence>
<dbReference type="SMART" id="SM00480">
    <property type="entry name" value="POL3Bc"/>
    <property type="match status" value="1"/>
</dbReference>
<dbReference type="SUPFAM" id="SSF55979">
    <property type="entry name" value="DNA clamp"/>
    <property type="match status" value="1"/>
</dbReference>
<dbReference type="Pfam" id="PF02767">
    <property type="entry name" value="DNA_pol3_beta_2"/>
    <property type="match status" value="1"/>
</dbReference>
<dbReference type="Pfam" id="PF13411">
    <property type="entry name" value="MerR_1"/>
    <property type="match status" value="1"/>
</dbReference>
<name>A0ABS6B2L6_9NOCA</name>
<organism evidence="10 11">
    <name type="scientific">Nocardia albiluteola</name>
    <dbReference type="NCBI Taxonomy" id="2842303"/>
    <lineage>
        <taxon>Bacteria</taxon>
        <taxon>Bacillati</taxon>
        <taxon>Actinomycetota</taxon>
        <taxon>Actinomycetes</taxon>
        <taxon>Mycobacteriales</taxon>
        <taxon>Nocardiaceae</taxon>
        <taxon>Nocardia</taxon>
    </lineage>
</organism>
<evidence type="ECO:0000256" key="1">
    <source>
        <dbReference type="ARBA" id="ARBA00004496"/>
    </source>
</evidence>
<dbReference type="SMART" id="SM00422">
    <property type="entry name" value="HTH_MERR"/>
    <property type="match status" value="1"/>
</dbReference>
<accession>A0ABS6B2L6</accession>
<evidence type="ECO:0000259" key="9">
    <source>
        <dbReference type="PROSITE" id="PS50937"/>
    </source>
</evidence>
<dbReference type="InterPro" id="IPR009061">
    <property type="entry name" value="DNA-bd_dom_put_sf"/>
</dbReference>
<comment type="subcellular location">
    <subcellularLocation>
        <location evidence="1">Cytoplasm</location>
    </subcellularLocation>
</comment>
<dbReference type="Gene3D" id="1.10.1660.10">
    <property type="match status" value="1"/>
</dbReference>
<evidence type="ECO:0000256" key="8">
    <source>
        <dbReference type="ARBA" id="ARBA00023125"/>
    </source>
</evidence>
<comment type="caution">
    <text evidence="10">The sequence shown here is derived from an EMBL/GenBank/DDBJ whole genome shotgun (WGS) entry which is preliminary data.</text>
</comment>
<sequence>MTDSEYITIGALARASGLTATALRFYDDCGLLPPAHVDAVTGYRYYTPDQRDRAATIRRLREIDVPLDTVAAVLNGDAARAGRLLDTHVDTLERRARAAAAAVARIKDALVAESDPDLVALQAADLAEAIEQVRSAAARDAEIPALTGILVEADGDSVTLTATDRYRLSTRALVPTRAPARPWSLVVRTHALTTSIEPLRRAGQVRLAPAPDALTVTGLDSEHRCPSIDEPFPDYRAMLAALAPPRTRVVVDRDAFLAAVREAGDGTLRCVVETDGNAGTVTVSADPVGAARRIPAAVNGSGVRLAFDPATLSPAIAGAVGPEIMLDIAGPADPIVIRSATAGELTTLAMPCAPGSSAGA</sequence>
<evidence type="ECO:0000256" key="4">
    <source>
        <dbReference type="ARBA" id="ARBA00022679"/>
    </source>
</evidence>
<protein>
    <submittedName>
        <fullName evidence="10">MerR family transcriptional regulator</fullName>
    </submittedName>
</protein>
<dbReference type="PANTHER" id="PTHR30478">
    <property type="entry name" value="DNA POLYMERASE III SUBUNIT BETA"/>
    <property type="match status" value="1"/>
</dbReference>
<evidence type="ECO:0000256" key="7">
    <source>
        <dbReference type="ARBA" id="ARBA00022932"/>
    </source>
</evidence>
<dbReference type="InterPro" id="IPR046938">
    <property type="entry name" value="DNA_clamp_sf"/>
</dbReference>
<dbReference type="PANTHER" id="PTHR30478:SF0">
    <property type="entry name" value="BETA SLIDING CLAMP"/>
    <property type="match status" value="1"/>
</dbReference>
<keyword evidence="3" id="KW-0963">Cytoplasm</keyword>
<keyword evidence="6" id="KW-0235">DNA replication</keyword>
<evidence type="ECO:0000256" key="2">
    <source>
        <dbReference type="ARBA" id="ARBA00010752"/>
    </source>
</evidence>
<keyword evidence="7" id="KW-0239">DNA-directed DNA polymerase</keyword>
<dbReference type="Proteomes" id="UP000733379">
    <property type="component" value="Unassembled WGS sequence"/>
</dbReference>
<comment type="similarity">
    <text evidence="2">Belongs to the beta sliding clamp family.</text>
</comment>
<dbReference type="Gene3D" id="3.10.150.10">
    <property type="entry name" value="DNA Polymerase III, subunit A, domain 2"/>
    <property type="match status" value="2"/>
</dbReference>
<evidence type="ECO:0000313" key="11">
    <source>
        <dbReference type="Proteomes" id="UP000733379"/>
    </source>
</evidence>
<dbReference type="InterPro" id="IPR022637">
    <property type="entry name" value="DNA_polIII_beta_cen"/>
</dbReference>
<keyword evidence="11" id="KW-1185">Reference proteome</keyword>
<dbReference type="PROSITE" id="PS00552">
    <property type="entry name" value="HTH_MERR_1"/>
    <property type="match status" value="1"/>
</dbReference>
<keyword evidence="8" id="KW-0238">DNA-binding</keyword>
<evidence type="ECO:0000256" key="5">
    <source>
        <dbReference type="ARBA" id="ARBA00022695"/>
    </source>
</evidence>
<dbReference type="PROSITE" id="PS50937">
    <property type="entry name" value="HTH_MERR_2"/>
    <property type="match status" value="1"/>
</dbReference>
<dbReference type="InterPro" id="IPR001001">
    <property type="entry name" value="DNA_polIII_beta"/>
</dbReference>
<dbReference type="EMBL" id="JAHKNI010000007">
    <property type="protein sequence ID" value="MBU3064388.1"/>
    <property type="molecule type" value="Genomic_DNA"/>
</dbReference>
<dbReference type="CDD" id="cd00140">
    <property type="entry name" value="beta_clamp"/>
    <property type="match status" value="1"/>
</dbReference>
<gene>
    <name evidence="10" type="ORF">KO481_23000</name>
</gene>